<gene>
    <name evidence="1" type="ORF">PISMIDRAFT_318020</name>
</gene>
<protein>
    <submittedName>
        <fullName evidence="1">Uncharacterized protein</fullName>
    </submittedName>
</protein>
<evidence type="ECO:0000313" key="2">
    <source>
        <dbReference type="Proteomes" id="UP000054018"/>
    </source>
</evidence>
<reference evidence="1 2" key="1">
    <citation type="submission" date="2014-04" db="EMBL/GenBank/DDBJ databases">
        <authorList>
            <consortium name="DOE Joint Genome Institute"/>
            <person name="Kuo A."/>
            <person name="Kohler A."/>
            <person name="Costa M.D."/>
            <person name="Nagy L.G."/>
            <person name="Floudas D."/>
            <person name="Copeland A."/>
            <person name="Barry K.W."/>
            <person name="Cichocki N."/>
            <person name="Veneault-Fourrey C."/>
            <person name="LaButti K."/>
            <person name="Lindquist E.A."/>
            <person name="Lipzen A."/>
            <person name="Lundell T."/>
            <person name="Morin E."/>
            <person name="Murat C."/>
            <person name="Sun H."/>
            <person name="Tunlid A."/>
            <person name="Henrissat B."/>
            <person name="Grigoriev I.V."/>
            <person name="Hibbett D.S."/>
            <person name="Martin F."/>
            <person name="Nordberg H.P."/>
            <person name="Cantor M.N."/>
            <person name="Hua S.X."/>
        </authorList>
    </citation>
    <scope>NUCLEOTIDE SEQUENCE [LARGE SCALE GENOMIC DNA]</scope>
    <source>
        <strain evidence="1 2">441</strain>
    </source>
</reference>
<dbReference type="EMBL" id="KN833704">
    <property type="protein sequence ID" value="KIK26059.1"/>
    <property type="molecule type" value="Genomic_DNA"/>
</dbReference>
<dbReference type="HOGENOM" id="CLU_2278556_0_0_1"/>
<keyword evidence="2" id="KW-1185">Reference proteome</keyword>
<organism evidence="1 2">
    <name type="scientific">Pisolithus microcarpus 441</name>
    <dbReference type="NCBI Taxonomy" id="765257"/>
    <lineage>
        <taxon>Eukaryota</taxon>
        <taxon>Fungi</taxon>
        <taxon>Dikarya</taxon>
        <taxon>Basidiomycota</taxon>
        <taxon>Agaricomycotina</taxon>
        <taxon>Agaricomycetes</taxon>
        <taxon>Agaricomycetidae</taxon>
        <taxon>Boletales</taxon>
        <taxon>Sclerodermatineae</taxon>
        <taxon>Pisolithaceae</taxon>
        <taxon>Pisolithus</taxon>
    </lineage>
</organism>
<reference evidence="2" key="2">
    <citation type="submission" date="2015-01" db="EMBL/GenBank/DDBJ databases">
        <title>Evolutionary Origins and Diversification of the Mycorrhizal Mutualists.</title>
        <authorList>
            <consortium name="DOE Joint Genome Institute"/>
            <consortium name="Mycorrhizal Genomics Consortium"/>
            <person name="Kohler A."/>
            <person name="Kuo A."/>
            <person name="Nagy L.G."/>
            <person name="Floudas D."/>
            <person name="Copeland A."/>
            <person name="Barry K.W."/>
            <person name="Cichocki N."/>
            <person name="Veneault-Fourrey C."/>
            <person name="LaButti K."/>
            <person name="Lindquist E.A."/>
            <person name="Lipzen A."/>
            <person name="Lundell T."/>
            <person name="Morin E."/>
            <person name="Murat C."/>
            <person name="Riley R."/>
            <person name="Ohm R."/>
            <person name="Sun H."/>
            <person name="Tunlid A."/>
            <person name="Henrissat B."/>
            <person name="Grigoriev I.V."/>
            <person name="Hibbett D.S."/>
            <person name="Martin F."/>
        </authorList>
    </citation>
    <scope>NUCLEOTIDE SEQUENCE [LARGE SCALE GENOMIC DNA]</scope>
    <source>
        <strain evidence="2">441</strain>
    </source>
</reference>
<proteinExistence type="predicted"/>
<accession>A0A0C9ZJD3</accession>
<sequence length="102" mass="11757">MTYWIVIPASRHVLRIPDNDVDEDPEQEASTFLCMHPVVSLPRVTSSTPEAHGRGCLTYQVYSWAKVQWYQMIDILWCNCHTNGRPVSECYCRIQLDGVNVD</sequence>
<dbReference type="Proteomes" id="UP000054018">
    <property type="component" value="Unassembled WGS sequence"/>
</dbReference>
<name>A0A0C9ZJD3_9AGAM</name>
<dbReference type="AlphaFoldDB" id="A0A0C9ZJD3"/>
<evidence type="ECO:0000313" key="1">
    <source>
        <dbReference type="EMBL" id="KIK26059.1"/>
    </source>
</evidence>